<dbReference type="AlphaFoldDB" id="A0A2G5TCT0"/>
<comment type="similarity">
    <text evidence="2 6">Belongs to the nematode receptor-like protein srg family.</text>
</comment>
<feature type="transmembrane region" description="Helical" evidence="6">
    <location>
        <begin position="53"/>
        <end position="74"/>
    </location>
</feature>
<dbReference type="SUPFAM" id="SSF81321">
    <property type="entry name" value="Family A G protein-coupled receptor-like"/>
    <property type="match status" value="1"/>
</dbReference>
<sequence length="314" mass="35780">MSSITAEALDKREEHSLKQLIAGIQLGYGIPTLLLMLYLFFHLGWNPKYKNSFYRLVQVDLLINMLFWISSWFVVRSLDFPSGIEFIKAMENSIPGIFDISGFFVLVFYHMQFCSAASMSVHRISSILFFSKYERFWSRFYLLVYLCFAIYSCIPQFLGPAMTLKVVNNTACLYIDHELYFISVRNFAILTVIYFCLIFGLAITVACTACKKLQDTIAADQGVSRKLTKIAMTYGYVYSGLLIWTGGHMSQYIFNVPQEVIEIGYSLMSLAMDMMTLSLPYILLIFDTNIKQDLRHPRQSSASAANAVAPSLST</sequence>
<dbReference type="InterPro" id="IPR000609">
    <property type="entry name" value="7TM_GPCR_serpentine_rcpt_Srg"/>
</dbReference>
<dbReference type="GO" id="GO:0016020">
    <property type="term" value="C:membrane"/>
    <property type="evidence" value="ECO:0007669"/>
    <property type="project" value="UniProtKB-SubCell"/>
</dbReference>
<feature type="transmembrane region" description="Helical" evidence="6">
    <location>
        <begin position="265"/>
        <end position="286"/>
    </location>
</feature>
<organism evidence="7 8">
    <name type="scientific">Caenorhabditis nigoni</name>
    <dbReference type="NCBI Taxonomy" id="1611254"/>
    <lineage>
        <taxon>Eukaryota</taxon>
        <taxon>Metazoa</taxon>
        <taxon>Ecdysozoa</taxon>
        <taxon>Nematoda</taxon>
        <taxon>Chromadorea</taxon>
        <taxon>Rhabditida</taxon>
        <taxon>Rhabditina</taxon>
        <taxon>Rhabditomorpha</taxon>
        <taxon>Rhabditoidea</taxon>
        <taxon>Rhabditidae</taxon>
        <taxon>Peloderinae</taxon>
        <taxon>Caenorhabditis</taxon>
    </lineage>
</organism>
<dbReference type="PANTHER" id="PTHR31114:SF3">
    <property type="entry name" value="SERPENTINE RECEPTOR CLASS GAMMA-RELATED"/>
    <property type="match status" value="1"/>
</dbReference>
<gene>
    <name evidence="7" type="primary">Cnig_chr_V.g18012</name>
    <name evidence="7" type="ORF">B9Z55_018012</name>
</gene>
<evidence type="ECO:0000256" key="1">
    <source>
        <dbReference type="ARBA" id="ARBA00004141"/>
    </source>
</evidence>
<evidence type="ECO:0000256" key="6">
    <source>
        <dbReference type="RuleBase" id="RU280813"/>
    </source>
</evidence>
<dbReference type="Pfam" id="PF02118">
    <property type="entry name" value="Srg"/>
    <property type="match status" value="1"/>
</dbReference>
<dbReference type="OrthoDB" id="5847711at2759"/>
<evidence type="ECO:0000256" key="2">
    <source>
        <dbReference type="ARBA" id="ARBA00005692"/>
    </source>
</evidence>
<feature type="transmembrane region" description="Helical" evidence="6">
    <location>
        <begin position="94"/>
        <end position="119"/>
    </location>
</feature>
<dbReference type="GO" id="GO:0007606">
    <property type="term" value="P:sensory perception of chemical stimulus"/>
    <property type="evidence" value="ECO:0007669"/>
    <property type="project" value="UniProtKB-UniRule"/>
</dbReference>
<dbReference type="GO" id="GO:0004888">
    <property type="term" value="F:transmembrane signaling receptor activity"/>
    <property type="evidence" value="ECO:0007669"/>
    <property type="project" value="InterPro"/>
</dbReference>
<name>A0A2G5TCT0_9PELO</name>
<feature type="transmembrane region" description="Helical" evidence="6">
    <location>
        <begin position="231"/>
        <end position="253"/>
    </location>
</feature>
<dbReference type="InterPro" id="IPR052880">
    <property type="entry name" value="NRL-Serpentine_Class_Gamma"/>
</dbReference>
<evidence type="ECO:0000256" key="5">
    <source>
        <dbReference type="ARBA" id="ARBA00023136"/>
    </source>
</evidence>
<protein>
    <recommendedName>
        <fullName evidence="6">Serpentine receptor class gamma</fullName>
    </recommendedName>
</protein>
<evidence type="ECO:0000313" key="8">
    <source>
        <dbReference type="Proteomes" id="UP000230233"/>
    </source>
</evidence>
<evidence type="ECO:0000256" key="3">
    <source>
        <dbReference type="ARBA" id="ARBA00022692"/>
    </source>
</evidence>
<evidence type="ECO:0000313" key="7">
    <source>
        <dbReference type="EMBL" id="PIC24856.1"/>
    </source>
</evidence>
<keyword evidence="4 6" id="KW-1133">Transmembrane helix</keyword>
<feature type="transmembrane region" description="Helical" evidence="6">
    <location>
        <begin position="20"/>
        <end position="41"/>
    </location>
</feature>
<keyword evidence="8" id="KW-1185">Reference proteome</keyword>
<feature type="transmembrane region" description="Helical" evidence="6">
    <location>
        <begin position="140"/>
        <end position="158"/>
    </location>
</feature>
<comment type="caution">
    <text evidence="7">The sequence shown here is derived from an EMBL/GenBank/DDBJ whole genome shotgun (WGS) entry which is preliminary data.</text>
</comment>
<accession>A0A2G5TCT0</accession>
<keyword evidence="3 6" id="KW-0812">Transmembrane</keyword>
<feature type="transmembrane region" description="Helical" evidence="6">
    <location>
        <begin position="187"/>
        <end position="210"/>
    </location>
</feature>
<evidence type="ECO:0000256" key="4">
    <source>
        <dbReference type="ARBA" id="ARBA00022989"/>
    </source>
</evidence>
<keyword evidence="5 6" id="KW-0472">Membrane</keyword>
<dbReference type="Proteomes" id="UP000230233">
    <property type="component" value="Chromosome V"/>
</dbReference>
<reference evidence="8" key="1">
    <citation type="submission" date="2017-10" db="EMBL/GenBank/DDBJ databases">
        <title>Rapid genome shrinkage in a self-fertile nematode reveals novel sperm competition proteins.</title>
        <authorList>
            <person name="Yin D."/>
            <person name="Schwarz E.M."/>
            <person name="Thomas C.G."/>
            <person name="Felde R.L."/>
            <person name="Korf I.F."/>
            <person name="Cutter A.D."/>
            <person name="Schartner C.M."/>
            <person name="Ralston E.J."/>
            <person name="Meyer B.J."/>
            <person name="Haag E.S."/>
        </authorList>
    </citation>
    <scope>NUCLEOTIDE SEQUENCE [LARGE SCALE GENOMIC DNA]</scope>
    <source>
        <strain evidence="8">JU1422</strain>
    </source>
</reference>
<dbReference type="EMBL" id="PDUG01000005">
    <property type="protein sequence ID" value="PIC24856.1"/>
    <property type="molecule type" value="Genomic_DNA"/>
</dbReference>
<comment type="subcellular location">
    <subcellularLocation>
        <location evidence="1">Membrane</location>
        <topology evidence="1">Multi-pass membrane protein</topology>
    </subcellularLocation>
</comment>
<proteinExistence type="inferred from homology"/>
<dbReference type="PANTHER" id="PTHR31114">
    <property type="entry name" value="SERPENTINE RECEPTOR CLASS GAMMA"/>
    <property type="match status" value="1"/>
</dbReference>